<gene>
    <name evidence="3" type="ORF">CRP01_01935</name>
</gene>
<feature type="chain" id="PRO_5011999775" description="AsmA-like C-terminal domain-containing protein" evidence="2">
    <location>
        <begin position="20"/>
        <end position="956"/>
    </location>
</feature>
<keyword evidence="2" id="KW-0732">Signal</keyword>
<evidence type="ECO:0000256" key="1">
    <source>
        <dbReference type="SAM" id="Coils"/>
    </source>
</evidence>
<keyword evidence="1" id="KW-0175">Coiled coil</keyword>
<comment type="caution">
    <text evidence="3">The sequence shown here is derived from an EMBL/GenBank/DDBJ whole genome shotgun (WGS) entry which is preliminary data.</text>
</comment>
<accession>A0A2D0NHY1</accession>
<dbReference type="AlphaFoldDB" id="A0A2D0NHY1"/>
<dbReference type="Proteomes" id="UP000223913">
    <property type="component" value="Unassembled WGS sequence"/>
</dbReference>
<feature type="signal peptide" evidence="2">
    <location>
        <begin position="1"/>
        <end position="19"/>
    </location>
</feature>
<protein>
    <recommendedName>
        <fullName evidence="5">AsmA-like C-terminal domain-containing protein</fullName>
    </recommendedName>
</protein>
<keyword evidence="4" id="KW-1185">Reference proteome</keyword>
<dbReference type="OrthoDB" id="7053789at2"/>
<evidence type="ECO:0000256" key="2">
    <source>
        <dbReference type="SAM" id="SignalP"/>
    </source>
</evidence>
<sequence length="956" mass="104189">MKTIGPFFLFLLVHLSTSATTPGANDWKLILQDQLAAIMDQRSFSLEKVDVNTGNREITGQGTFFGVTGVHFRAAYTESSAIGDFTLEFPERAELSIRESAIGRLTGGSLAELVPAALGRAVYLQQFGFSVSKTDKQIAALHLGFRSPVKWHLLPGNNFPLQQIALRFQVDHPTDKKQRRVKGILNGRSFLGSTPVDLEAELGQQREALTLRSRLANVGLKSSLQAIAGQSAFQGISLPDAVIDLQLEEGTLSVLPYRKQANIVAQSNLGTVDAWMQNAVESDKKMDYVVVISPPAGFKLSSLNDRLKSLDAIDLSGQKIVLTSEDKDKKESSKIPSLAQMSAAIKRGANLLARLDLTKLRLEHLLRAKELVVSSPLGDYLADVVLESAIDVDVPIGPTTKMSNVLFRLQPAPNNFSIALVGVVDAQVSRDDLVFKGGMDLAMSTQTLSFMSVMDDNWNNPLGAKGLVMSKVGLQLGGSFGGAAILPNMAFSGEIKVGRFSGSSALAFDTRDPAKSMLSAEISQLYVSDIMESVIDPRVMRKLPDEMKEVLRSIRFNDVHLEFVPQPLRVLEKSYEPGFRMGGNVDIMGINGFGNVEIDYENGMLAQGEVDPIDLGPFKLTGAGNNERPGFVIDLRMNKEPKVALNGLVSMLGMQAETEVEVLPNGFRFDLGGKVFNVFNGSIMASAADLERLGSIETSVQMQQDLFGFLNREVTSFIENEVGEAIKKLSAAQGKITQAQSKVNELDGLINQQRAIVRKDMNRKKAKYDAARRDVTNAQKKVNSLDKSIRAKKRELKEKDKAWQVAERGVIRTQIASLYTARGVAWTALEGYKKILEGLGHMNTNPDIHPKVASLIASKVSALGTLEAAKITLEGLKITLGATGKAATFIIEKGTKALINVRRANFAGQLGSLSGGAVDMDMNLEWMGKQMDLRFNFDFNNPLQTVAALGKRLLDQ</sequence>
<name>A0A2D0NHY1_FLAN2</name>
<reference evidence="3 4" key="1">
    <citation type="submission" date="2017-10" db="EMBL/GenBank/DDBJ databases">
        <title>The draft genome sequence of Lewinella nigricans NBRC 102662.</title>
        <authorList>
            <person name="Wang K."/>
        </authorList>
    </citation>
    <scope>NUCLEOTIDE SEQUENCE [LARGE SCALE GENOMIC DNA]</scope>
    <source>
        <strain evidence="3 4">NBRC 102662</strain>
    </source>
</reference>
<feature type="coiled-coil region" evidence="1">
    <location>
        <begin position="761"/>
        <end position="795"/>
    </location>
</feature>
<evidence type="ECO:0000313" key="4">
    <source>
        <dbReference type="Proteomes" id="UP000223913"/>
    </source>
</evidence>
<proteinExistence type="predicted"/>
<evidence type="ECO:0000313" key="3">
    <source>
        <dbReference type="EMBL" id="PHN08105.1"/>
    </source>
</evidence>
<dbReference type="EMBL" id="PDUD01000002">
    <property type="protein sequence ID" value="PHN08105.1"/>
    <property type="molecule type" value="Genomic_DNA"/>
</dbReference>
<organism evidence="3 4">
    <name type="scientific">Flavilitoribacter nigricans (strain ATCC 23147 / DSM 23189 / NBRC 102662 / NCIMB 1420 / SS-2)</name>
    <name type="common">Lewinella nigricans</name>
    <dbReference type="NCBI Taxonomy" id="1122177"/>
    <lineage>
        <taxon>Bacteria</taxon>
        <taxon>Pseudomonadati</taxon>
        <taxon>Bacteroidota</taxon>
        <taxon>Saprospiria</taxon>
        <taxon>Saprospirales</taxon>
        <taxon>Lewinellaceae</taxon>
        <taxon>Flavilitoribacter</taxon>
    </lineage>
</organism>
<dbReference type="RefSeq" id="WP_099148308.1">
    <property type="nucleotide sequence ID" value="NZ_PDUD01000002.1"/>
</dbReference>
<dbReference type="Gene3D" id="1.20.120.330">
    <property type="entry name" value="Nucleotidyltransferases domain 2"/>
    <property type="match status" value="1"/>
</dbReference>
<evidence type="ECO:0008006" key="5">
    <source>
        <dbReference type="Google" id="ProtNLM"/>
    </source>
</evidence>